<keyword evidence="8" id="KW-0560">Oxidoreductase</keyword>
<evidence type="ECO:0000256" key="7">
    <source>
        <dbReference type="ARBA" id="ARBA00022860"/>
    </source>
</evidence>
<keyword evidence="5" id="KW-0288">FMN</keyword>
<evidence type="ECO:0000313" key="12">
    <source>
        <dbReference type="Proteomes" id="UP000184063"/>
    </source>
</evidence>
<dbReference type="InterPro" id="IPR050607">
    <property type="entry name" value="NOS"/>
</dbReference>
<organism evidence="11 12">
    <name type="scientific">Aspergillus luchuensis (strain CBS 106.47)</name>
    <dbReference type="NCBI Taxonomy" id="1137211"/>
    <lineage>
        <taxon>Eukaryota</taxon>
        <taxon>Fungi</taxon>
        <taxon>Dikarya</taxon>
        <taxon>Ascomycota</taxon>
        <taxon>Pezizomycotina</taxon>
        <taxon>Eurotiomycetes</taxon>
        <taxon>Eurotiomycetidae</taxon>
        <taxon>Eurotiales</taxon>
        <taxon>Aspergillaceae</taxon>
        <taxon>Aspergillus</taxon>
        <taxon>Aspergillus subgen. Circumdati</taxon>
    </lineage>
</organism>
<feature type="domain" description="Nitric oxide synthase (NOS)" evidence="10">
    <location>
        <begin position="104"/>
        <end position="347"/>
    </location>
</feature>
<keyword evidence="6" id="KW-0479">Metal-binding</keyword>
<evidence type="ECO:0000256" key="1">
    <source>
        <dbReference type="ARBA" id="ARBA00001917"/>
    </source>
</evidence>
<evidence type="ECO:0000256" key="6">
    <source>
        <dbReference type="ARBA" id="ARBA00022723"/>
    </source>
</evidence>
<reference evidence="12" key="1">
    <citation type="journal article" date="2017" name="Genome Biol.">
        <title>Comparative genomics reveals high biological diversity and specific adaptations in the industrially and medically important fungal genus Aspergillus.</title>
        <authorList>
            <person name="de Vries R.P."/>
            <person name="Riley R."/>
            <person name="Wiebenga A."/>
            <person name="Aguilar-Osorio G."/>
            <person name="Amillis S."/>
            <person name="Uchima C.A."/>
            <person name="Anderluh G."/>
            <person name="Asadollahi M."/>
            <person name="Askin M."/>
            <person name="Barry K."/>
            <person name="Battaglia E."/>
            <person name="Bayram O."/>
            <person name="Benocci T."/>
            <person name="Braus-Stromeyer S.A."/>
            <person name="Caldana C."/>
            <person name="Canovas D."/>
            <person name="Cerqueira G.C."/>
            <person name="Chen F."/>
            <person name="Chen W."/>
            <person name="Choi C."/>
            <person name="Clum A."/>
            <person name="Dos Santos R.A."/>
            <person name="Damasio A.R."/>
            <person name="Diallinas G."/>
            <person name="Emri T."/>
            <person name="Fekete E."/>
            <person name="Flipphi M."/>
            <person name="Freyberg S."/>
            <person name="Gallo A."/>
            <person name="Gournas C."/>
            <person name="Habgood R."/>
            <person name="Hainaut M."/>
            <person name="Harispe M.L."/>
            <person name="Henrissat B."/>
            <person name="Hilden K.S."/>
            <person name="Hope R."/>
            <person name="Hossain A."/>
            <person name="Karabika E."/>
            <person name="Karaffa L."/>
            <person name="Karanyi Z."/>
            <person name="Krasevec N."/>
            <person name="Kuo A."/>
            <person name="Kusch H."/>
            <person name="LaButti K."/>
            <person name="Lagendijk E.L."/>
            <person name="Lapidus A."/>
            <person name="Levasseur A."/>
            <person name="Lindquist E."/>
            <person name="Lipzen A."/>
            <person name="Logrieco A.F."/>
            <person name="MacCabe A."/>
            <person name="Maekelae M.R."/>
            <person name="Malavazi I."/>
            <person name="Melin P."/>
            <person name="Meyer V."/>
            <person name="Mielnichuk N."/>
            <person name="Miskei M."/>
            <person name="Molnar A.P."/>
            <person name="Mule G."/>
            <person name="Ngan C.Y."/>
            <person name="Orejas M."/>
            <person name="Orosz E."/>
            <person name="Ouedraogo J.P."/>
            <person name="Overkamp K.M."/>
            <person name="Park H.-S."/>
            <person name="Perrone G."/>
            <person name="Piumi F."/>
            <person name="Punt P.J."/>
            <person name="Ram A.F."/>
            <person name="Ramon A."/>
            <person name="Rauscher S."/>
            <person name="Record E."/>
            <person name="Riano-Pachon D.M."/>
            <person name="Robert V."/>
            <person name="Roehrig J."/>
            <person name="Ruller R."/>
            <person name="Salamov A."/>
            <person name="Salih N.S."/>
            <person name="Samson R.A."/>
            <person name="Sandor E."/>
            <person name="Sanguinetti M."/>
            <person name="Schuetze T."/>
            <person name="Sepcic K."/>
            <person name="Shelest E."/>
            <person name="Sherlock G."/>
            <person name="Sophianopoulou V."/>
            <person name="Squina F.M."/>
            <person name="Sun H."/>
            <person name="Susca A."/>
            <person name="Todd R.B."/>
            <person name="Tsang A."/>
            <person name="Unkles S.E."/>
            <person name="van de Wiele N."/>
            <person name="van Rossen-Uffink D."/>
            <person name="Oliveira J.V."/>
            <person name="Vesth T.C."/>
            <person name="Visser J."/>
            <person name="Yu J.-H."/>
            <person name="Zhou M."/>
            <person name="Andersen M.R."/>
            <person name="Archer D.B."/>
            <person name="Baker S.E."/>
            <person name="Benoit I."/>
            <person name="Brakhage A.A."/>
            <person name="Braus G.H."/>
            <person name="Fischer R."/>
            <person name="Frisvad J.C."/>
            <person name="Goldman G.H."/>
            <person name="Houbraken J."/>
            <person name="Oakley B."/>
            <person name="Pocsi I."/>
            <person name="Scazzocchio C."/>
            <person name="Seiboth B."/>
            <person name="vanKuyk P.A."/>
            <person name="Wortman J."/>
            <person name="Dyer P.S."/>
            <person name="Grigoriev I.V."/>
        </authorList>
    </citation>
    <scope>NUCLEOTIDE SEQUENCE [LARGE SCALE GENOMIC DNA]</scope>
    <source>
        <strain evidence="12">CBS 106.47</strain>
    </source>
</reference>
<evidence type="ECO:0000259" key="10">
    <source>
        <dbReference type="Pfam" id="PF02898"/>
    </source>
</evidence>
<dbReference type="VEuPathDB" id="FungiDB:ASPFODRAFT_60983"/>
<comment type="cofactor">
    <cofactor evidence="1">
        <name>FMN</name>
        <dbReference type="ChEBI" id="CHEBI:58210"/>
    </cofactor>
</comment>
<keyword evidence="7" id="KW-0112">Calmodulin-binding</keyword>
<dbReference type="GO" id="GO:0006809">
    <property type="term" value="P:nitric oxide biosynthetic process"/>
    <property type="evidence" value="ECO:0007669"/>
    <property type="project" value="InterPro"/>
</dbReference>
<evidence type="ECO:0000256" key="5">
    <source>
        <dbReference type="ARBA" id="ARBA00022643"/>
    </source>
</evidence>
<dbReference type="Proteomes" id="UP000184063">
    <property type="component" value="Unassembled WGS sequence"/>
</dbReference>
<dbReference type="EMBL" id="KV878242">
    <property type="protein sequence ID" value="OJZ85554.1"/>
    <property type="molecule type" value="Genomic_DNA"/>
</dbReference>
<dbReference type="PANTHER" id="PTHR43410:SF1">
    <property type="entry name" value="NITRIC OXIDE SYNTHASE"/>
    <property type="match status" value="1"/>
</dbReference>
<dbReference type="InterPro" id="IPR004030">
    <property type="entry name" value="NOS_N"/>
</dbReference>
<dbReference type="PANTHER" id="PTHR43410">
    <property type="entry name" value="NITRIC OXIDE SYNTHASE OXYGENASE"/>
    <property type="match status" value="1"/>
</dbReference>
<evidence type="ECO:0000256" key="4">
    <source>
        <dbReference type="ARBA" id="ARBA00022617"/>
    </source>
</evidence>
<evidence type="ECO:0000256" key="9">
    <source>
        <dbReference type="ARBA" id="ARBA00023004"/>
    </source>
</evidence>
<evidence type="ECO:0000256" key="2">
    <source>
        <dbReference type="ARBA" id="ARBA00006267"/>
    </source>
</evidence>
<dbReference type="Gene3D" id="3.40.50.360">
    <property type="match status" value="1"/>
</dbReference>
<evidence type="ECO:0000313" key="11">
    <source>
        <dbReference type="EMBL" id="OJZ85554.1"/>
    </source>
</evidence>
<dbReference type="GO" id="GO:0004517">
    <property type="term" value="F:nitric-oxide synthase activity"/>
    <property type="evidence" value="ECO:0007669"/>
    <property type="project" value="UniProtKB-EC"/>
</dbReference>
<dbReference type="AlphaFoldDB" id="A0A1M3TFL4"/>
<dbReference type="Gene3D" id="3.90.340.10">
    <property type="entry name" value="Nitric Oxide Synthase, Chain A, domain 1"/>
    <property type="match status" value="1"/>
</dbReference>
<evidence type="ECO:0000256" key="8">
    <source>
        <dbReference type="ARBA" id="ARBA00023002"/>
    </source>
</evidence>
<dbReference type="InterPro" id="IPR036119">
    <property type="entry name" value="NOS_N_sf"/>
</dbReference>
<dbReference type="Gene3D" id="3.90.1230.10">
    <property type="entry name" value="Nitric Oxide Synthase, Chain A, domain 3"/>
    <property type="match status" value="1"/>
</dbReference>
<dbReference type="GO" id="GO:0005516">
    <property type="term" value="F:calmodulin binding"/>
    <property type="evidence" value="ECO:0007669"/>
    <property type="project" value="UniProtKB-KW"/>
</dbReference>
<accession>A0A1M3TFL4</accession>
<dbReference type="Pfam" id="PF02898">
    <property type="entry name" value="NO_synthase"/>
    <property type="match status" value="1"/>
</dbReference>
<dbReference type="InterPro" id="IPR044943">
    <property type="entry name" value="NOS_dom_1"/>
</dbReference>
<sequence length="513" mass="57771">MILDLEPTVAYAGYTKISHDSGATPSIRCPFEEYERILEKNSISAPTGCTEESCQAGRLIHSAEPKVGKNRPLEVVKNEAVAFLWQLWQEGIYTEDRYLERRAQVLEEIARSTKTTIVWDQEYKRVGKISIWTQSAEELRYGLSLAWKNSRRCIMRSRYQDLGLCDLRHIHTSVGMATALLEEATKAFNDGQIQPTVFVFPPKSVDGSGPIFWNKQVLNFVGYELEDGSIVGDPNIIDSGWAPPQPMTPWDLLPIVAMAENDAPALVEVPDDLRRLIAIQHPDYPGFNALGLRWYQFPALSRLGFDIGGVQYTATPLIGWYMDAEIGVRNFADTFRFDALPEVGSIIPVWHRGGAPNYQPNPMICRTRYDPVNSWQRRKGSTEAVPALLVRNGNTWVTEALTSFATDNSGPKRRKLTESPSKEQPCTVHISYCSQAERLHRRLKRRARGFQVKFSTLDALDLTLIETFDTILLVASTTGSGAFHANKADFAKALGHFRHTLKVDFSRVCHHLS</sequence>
<dbReference type="SUPFAM" id="SSF52218">
    <property type="entry name" value="Flavoproteins"/>
    <property type="match status" value="1"/>
</dbReference>
<dbReference type="OrthoDB" id="1856718at2759"/>
<dbReference type="SUPFAM" id="SSF56512">
    <property type="entry name" value="Nitric oxide (NO) synthase oxygenase domain"/>
    <property type="match status" value="1"/>
</dbReference>
<name>A0A1M3TFL4_ASPLC</name>
<dbReference type="EC" id="1.14.13.39" evidence="3"/>
<evidence type="ECO:0000256" key="3">
    <source>
        <dbReference type="ARBA" id="ARBA00012989"/>
    </source>
</evidence>
<gene>
    <name evidence="11" type="ORF">ASPFODRAFT_60983</name>
</gene>
<dbReference type="InterPro" id="IPR029039">
    <property type="entry name" value="Flavoprotein-like_sf"/>
</dbReference>
<dbReference type="InterPro" id="IPR044944">
    <property type="entry name" value="NOS_dom_3"/>
</dbReference>
<keyword evidence="5" id="KW-0285">Flavoprotein</keyword>
<protein>
    <recommendedName>
        <fullName evidence="3">nitric-oxide synthase (NADPH)</fullName>
        <ecNumber evidence="3">1.14.13.39</ecNumber>
    </recommendedName>
</protein>
<comment type="similarity">
    <text evidence="2">Belongs to the NOS family.</text>
</comment>
<keyword evidence="9" id="KW-0408">Iron</keyword>
<keyword evidence="4" id="KW-0349">Heme</keyword>
<proteinExistence type="inferred from homology"/>
<dbReference type="GO" id="GO:0046872">
    <property type="term" value="F:metal ion binding"/>
    <property type="evidence" value="ECO:0007669"/>
    <property type="project" value="UniProtKB-KW"/>
</dbReference>